<accession>A0A9D2ABZ5</accession>
<feature type="domain" description="Phosphatidylglycerol lysyltransferase C-terminal" evidence="1">
    <location>
        <begin position="23"/>
        <end position="296"/>
    </location>
</feature>
<sequence length="302" mass="35041">MDDFKVIGIEDKEIIEEYIIPSDERDCDLSFANLCSWQFITESSYAVMDGLLVIRFAHPKWGHEYFMPMNKRGEADRAQALQVLEQLAREADTKQEPLCLRGVSPALEEELAGSRLGNFNFVKDRDYFDYVYQRQDLAELKGKHYQPKRNHVNKFKREYNFTAEPLTQQAVAECLEFEASWCRVHGYEEDENILNERQAMVYAFEHWERLGLRGLVIRVEGKVAAFTFGAPINHDTFGVHFEKADIRIDGAYSAVNQFFAASLPEEYVYLNREEDLGIPGLRQAKLSYQPAFLLEKIRAVKK</sequence>
<dbReference type="PANTHER" id="PTHR41373:SF1">
    <property type="entry name" value="PHOSPHATIDYLGLYCEROL LYSYLTRANSFERASE C-TERMINAL DOMAIN-CONTAINING PROTEIN"/>
    <property type="match status" value="1"/>
</dbReference>
<dbReference type="EMBL" id="DXFT01000086">
    <property type="protein sequence ID" value="HIX03325.1"/>
    <property type="molecule type" value="Genomic_DNA"/>
</dbReference>
<evidence type="ECO:0000313" key="2">
    <source>
        <dbReference type="EMBL" id="HIX03325.1"/>
    </source>
</evidence>
<proteinExistence type="predicted"/>
<dbReference type="InterPro" id="IPR016732">
    <property type="entry name" value="UCP018688"/>
</dbReference>
<dbReference type="InterPro" id="IPR024320">
    <property type="entry name" value="LPG_synthase_C"/>
</dbReference>
<reference evidence="2" key="1">
    <citation type="journal article" date="2021" name="PeerJ">
        <title>Extensive microbial diversity within the chicken gut microbiome revealed by metagenomics and culture.</title>
        <authorList>
            <person name="Gilroy R."/>
            <person name="Ravi A."/>
            <person name="Getino M."/>
            <person name="Pursley I."/>
            <person name="Horton D.L."/>
            <person name="Alikhan N.F."/>
            <person name="Baker D."/>
            <person name="Gharbi K."/>
            <person name="Hall N."/>
            <person name="Watson M."/>
            <person name="Adriaenssens E.M."/>
            <person name="Foster-Nyarko E."/>
            <person name="Jarju S."/>
            <person name="Secka A."/>
            <person name="Antonio M."/>
            <person name="Oren A."/>
            <person name="Chaudhuri R.R."/>
            <person name="La Ragione R."/>
            <person name="Hildebrand F."/>
            <person name="Pallen M.J."/>
        </authorList>
    </citation>
    <scope>NUCLEOTIDE SEQUENCE</scope>
    <source>
        <strain evidence="2">23274</strain>
    </source>
</reference>
<evidence type="ECO:0000259" key="1">
    <source>
        <dbReference type="Pfam" id="PF09924"/>
    </source>
</evidence>
<evidence type="ECO:0000313" key="3">
    <source>
        <dbReference type="Proteomes" id="UP000824202"/>
    </source>
</evidence>
<comment type="caution">
    <text evidence="2">The sequence shown here is derived from an EMBL/GenBank/DDBJ whole genome shotgun (WGS) entry which is preliminary data.</text>
</comment>
<protein>
    <submittedName>
        <fullName evidence="2">DUF2156 domain-containing protein</fullName>
    </submittedName>
</protein>
<dbReference type="Gene3D" id="3.40.630.30">
    <property type="match status" value="1"/>
</dbReference>
<organism evidence="2 3">
    <name type="scientific">Candidatus Odoribacter faecigallinarum</name>
    <dbReference type="NCBI Taxonomy" id="2838706"/>
    <lineage>
        <taxon>Bacteria</taxon>
        <taxon>Pseudomonadati</taxon>
        <taxon>Bacteroidota</taxon>
        <taxon>Bacteroidia</taxon>
        <taxon>Bacteroidales</taxon>
        <taxon>Odoribacteraceae</taxon>
        <taxon>Odoribacter</taxon>
    </lineage>
</organism>
<dbReference type="Pfam" id="PF09924">
    <property type="entry name" value="LPG_synthase_C"/>
    <property type="match status" value="1"/>
</dbReference>
<reference evidence="2" key="2">
    <citation type="submission" date="2021-04" db="EMBL/GenBank/DDBJ databases">
        <authorList>
            <person name="Gilroy R."/>
        </authorList>
    </citation>
    <scope>NUCLEOTIDE SEQUENCE</scope>
    <source>
        <strain evidence="2">23274</strain>
    </source>
</reference>
<name>A0A9D2ABZ5_9BACT</name>
<dbReference type="Proteomes" id="UP000824202">
    <property type="component" value="Unassembled WGS sequence"/>
</dbReference>
<gene>
    <name evidence="2" type="ORF">H9863_04295</name>
</gene>
<dbReference type="AlphaFoldDB" id="A0A9D2ABZ5"/>
<dbReference type="InterPro" id="IPR016181">
    <property type="entry name" value="Acyl_CoA_acyltransferase"/>
</dbReference>
<dbReference type="PIRSF" id="PIRSF018688">
    <property type="entry name" value="UCP018688"/>
    <property type="match status" value="1"/>
</dbReference>
<dbReference type="SUPFAM" id="SSF55729">
    <property type="entry name" value="Acyl-CoA N-acyltransferases (Nat)"/>
    <property type="match status" value="2"/>
</dbReference>
<dbReference type="PANTHER" id="PTHR41373">
    <property type="entry name" value="DUF2156 DOMAIN-CONTAINING PROTEIN"/>
    <property type="match status" value="1"/>
</dbReference>